<dbReference type="AlphaFoldDB" id="A0A975BWM4"/>
<evidence type="ECO:0000256" key="3">
    <source>
        <dbReference type="ARBA" id="ARBA00010441"/>
    </source>
</evidence>
<dbReference type="Proteomes" id="UP000663722">
    <property type="component" value="Chromosome"/>
</dbReference>
<evidence type="ECO:0000256" key="6">
    <source>
        <dbReference type="ARBA" id="ARBA00022516"/>
    </source>
</evidence>
<dbReference type="InterPro" id="IPR000462">
    <property type="entry name" value="CDP-OH_P_trans"/>
</dbReference>
<keyword evidence="9 16" id="KW-1133">Transmembrane helix</keyword>
<feature type="transmembrane region" description="Helical" evidence="16">
    <location>
        <begin position="152"/>
        <end position="171"/>
    </location>
</feature>
<evidence type="ECO:0000256" key="1">
    <source>
        <dbReference type="ARBA" id="ARBA00004141"/>
    </source>
</evidence>
<keyword evidence="18" id="KW-1185">Reference proteome</keyword>
<dbReference type="Pfam" id="PF01066">
    <property type="entry name" value="CDP-OH_P_transf"/>
    <property type="match status" value="1"/>
</dbReference>
<organism evidence="17 18">
    <name type="scientific">Desulfonema magnum</name>
    <dbReference type="NCBI Taxonomy" id="45655"/>
    <lineage>
        <taxon>Bacteria</taxon>
        <taxon>Pseudomonadati</taxon>
        <taxon>Thermodesulfobacteriota</taxon>
        <taxon>Desulfobacteria</taxon>
        <taxon>Desulfobacterales</taxon>
        <taxon>Desulfococcaceae</taxon>
        <taxon>Desulfonema</taxon>
    </lineage>
</organism>
<evidence type="ECO:0000256" key="10">
    <source>
        <dbReference type="ARBA" id="ARBA00023098"/>
    </source>
</evidence>
<feature type="transmembrane region" description="Helical" evidence="16">
    <location>
        <begin position="88"/>
        <end position="110"/>
    </location>
</feature>
<keyword evidence="12" id="KW-0594">Phospholipid biosynthesis</keyword>
<gene>
    <name evidence="17" type="ORF">dnm_092060</name>
</gene>
<evidence type="ECO:0000256" key="11">
    <source>
        <dbReference type="ARBA" id="ARBA00023136"/>
    </source>
</evidence>
<evidence type="ECO:0000256" key="9">
    <source>
        <dbReference type="ARBA" id="ARBA00022989"/>
    </source>
</evidence>
<dbReference type="GO" id="GO:0016020">
    <property type="term" value="C:membrane"/>
    <property type="evidence" value="ECO:0007669"/>
    <property type="project" value="UniProtKB-SubCell"/>
</dbReference>
<keyword evidence="13" id="KW-1208">Phospholipid metabolism</keyword>
<protein>
    <recommendedName>
        <fullName evidence="5">CDP-diacylglycerol--glycerol-3-phosphate 3-phosphatidyltransferase</fullName>
        <ecNumber evidence="4">2.7.8.5</ecNumber>
    </recommendedName>
</protein>
<evidence type="ECO:0000313" key="18">
    <source>
        <dbReference type="Proteomes" id="UP000663722"/>
    </source>
</evidence>
<evidence type="ECO:0000256" key="13">
    <source>
        <dbReference type="ARBA" id="ARBA00023264"/>
    </source>
</evidence>
<dbReference type="EC" id="2.7.8.5" evidence="4"/>
<proteinExistence type="inferred from homology"/>
<keyword evidence="6" id="KW-0444">Lipid biosynthesis</keyword>
<evidence type="ECO:0000256" key="12">
    <source>
        <dbReference type="ARBA" id="ARBA00023209"/>
    </source>
</evidence>
<evidence type="ECO:0000256" key="16">
    <source>
        <dbReference type="SAM" id="Phobius"/>
    </source>
</evidence>
<evidence type="ECO:0000256" key="14">
    <source>
        <dbReference type="ARBA" id="ARBA00048586"/>
    </source>
</evidence>
<name>A0A975BWM4_9BACT</name>
<evidence type="ECO:0000256" key="7">
    <source>
        <dbReference type="ARBA" id="ARBA00022679"/>
    </source>
</evidence>
<comment type="pathway">
    <text evidence="2">Phospholipid metabolism; phosphatidylglycerol biosynthesis; phosphatidylglycerol from CDP-diacylglycerol: step 1/2.</text>
</comment>
<dbReference type="Gene3D" id="1.20.120.1760">
    <property type="match status" value="1"/>
</dbReference>
<dbReference type="InterPro" id="IPR004570">
    <property type="entry name" value="Phosphatidylglycerol_P_synth"/>
</dbReference>
<evidence type="ECO:0000256" key="2">
    <source>
        <dbReference type="ARBA" id="ARBA00005042"/>
    </source>
</evidence>
<sequence length="183" mass="20006">MPINIPNIISIIRILLTPVFVICLMRGLFFPALLVFAVAGISDALDGLIARCFNQRTVLGAYLDPIADKILLMSAFVSLAVLKIVPGWLTVIVISRDIIIVIGYAVLEITGTRDKIEIKPSLVSKCTTFAQLLTIFFVLLNPGISTPLAIKRLYWVTAGLTIASGLHYIYIGMKSLHHAADDK</sequence>
<feature type="transmembrane region" description="Helical" evidence="16">
    <location>
        <begin position="12"/>
        <end position="41"/>
    </location>
</feature>
<dbReference type="PANTHER" id="PTHR14269">
    <property type="entry name" value="CDP-DIACYLGLYCEROL--GLYCEROL-3-PHOSPHATE 3-PHOSPHATIDYLTRANSFERASE-RELATED"/>
    <property type="match status" value="1"/>
</dbReference>
<dbReference type="PANTHER" id="PTHR14269:SF11">
    <property type="entry name" value="CDP-DIACYLGLYCEROL--GLYCEROL-3-PHOSPHATE 3-PHOSPHATIDYLTRANSFERASE"/>
    <property type="match status" value="1"/>
</dbReference>
<dbReference type="EMBL" id="CP061800">
    <property type="protein sequence ID" value="QTA93109.1"/>
    <property type="molecule type" value="Genomic_DNA"/>
</dbReference>
<evidence type="ECO:0000256" key="8">
    <source>
        <dbReference type="ARBA" id="ARBA00022692"/>
    </source>
</evidence>
<feature type="transmembrane region" description="Helical" evidence="16">
    <location>
        <begin position="122"/>
        <end position="140"/>
    </location>
</feature>
<dbReference type="RefSeq" id="WP_207680198.1">
    <property type="nucleotide sequence ID" value="NZ_CP061800.1"/>
</dbReference>
<accession>A0A975BWM4</accession>
<dbReference type="InterPro" id="IPR048254">
    <property type="entry name" value="CDP_ALCOHOL_P_TRANSF_CS"/>
</dbReference>
<dbReference type="InterPro" id="IPR050324">
    <property type="entry name" value="CDP-alcohol_PTase-I"/>
</dbReference>
<evidence type="ECO:0000256" key="5">
    <source>
        <dbReference type="ARBA" id="ARBA00014944"/>
    </source>
</evidence>
<evidence type="ECO:0000313" key="17">
    <source>
        <dbReference type="EMBL" id="QTA93109.1"/>
    </source>
</evidence>
<keyword evidence="10" id="KW-0443">Lipid metabolism</keyword>
<keyword evidence="8 16" id="KW-0812">Transmembrane</keyword>
<reference evidence="17" key="1">
    <citation type="journal article" date="2021" name="Microb. Physiol.">
        <title>Proteogenomic Insights into the Physiology of Marine, Sulfate-Reducing, Filamentous Desulfonema limicola and Desulfonema magnum.</title>
        <authorList>
            <person name="Schnaars V."/>
            <person name="Wohlbrand L."/>
            <person name="Scheve S."/>
            <person name="Hinrichs C."/>
            <person name="Reinhardt R."/>
            <person name="Rabus R."/>
        </authorList>
    </citation>
    <scope>NUCLEOTIDE SEQUENCE</scope>
    <source>
        <strain evidence="17">4be13</strain>
    </source>
</reference>
<keyword evidence="11 16" id="KW-0472">Membrane</keyword>
<keyword evidence="7 15" id="KW-0808">Transferase</keyword>
<comment type="similarity">
    <text evidence="3 15">Belongs to the CDP-alcohol phosphatidyltransferase class-I family.</text>
</comment>
<comment type="subcellular location">
    <subcellularLocation>
        <location evidence="1">Membrane</location>
        <topology evidence="1">Multi-pass membrane protein</topology>
    </subcellularLocation>
</comment>
<dbReference type="KEGG" id="dmm:dnm_092060"/>
<dbReference type="InterPro" id="IPR043130">
    <property type="entry name" value="CDP-OH_PTrfase_TM_dom"/>
</dbReference>
<dbReference type="GO" id="GO:0008444">
    <property type="term" value="F:CDP-diacylglycerol-glycerol-3-phosphate 3-phosphatidyltransferase activity"/>
    <property type="evidence" value="ECO:0007669"/>
    <property type="project" value="UniProtKB-EC"/>
</dbReference>
<dbReference type="PROSITE" id="PS00379">
    <property type="entry name" value="CDP_ALCOHOL_P_TRANSF"/>
    <property type="match status" value="1"/>
</dbReference>
<dbReference type="PIRSF" id="PIRSF000847">
    <property type="entry name" value="Phos_ph_gly_syn"/>
    <property type="match status" value="1"/>
</dbReference>
<evidence type="ECO:0000256" key="4">
    <source>
        <dbReference type="ARBA" id="ARBA00013170"/>
    </source>
</evidence>
<comment type="catalytic activity">
    <reaction evidence="14">
        <text>a CDP-1,2-diacyl-sn-glycerol + sn-glycerol 3-phosphate = a 1,2-diacyl-sn-glycero-3-phospho-(1'-sn-glycero-3'-phosphate) + CMP + H(+)</text>
        <dbReference type="Rhea" id="RHEA:12593"/>
        <dbReference type="ChEBI" id="CHEBI:15378"/>
        <dbReference type="ChEBI" id="CHEBI:57597"/>
        <dbReference type="ChEBI" id="CHEBI:58332"/>
        <dbReference type="ChEBI" id="CHEBI:60110"/>
        <dbReference type="ChEBI" id="CHEBI:60377"/>
        <dbReference type="EC" id="2.7.8.5"/>
    </reaction>
</comment>
<dbReference type="GO" id="GO:0046474">
    <property type="term" value="P:glycerophospholipid biosynthetic process"/>
    <property type="evidence" value="ECO:0007669"/>
    <property type="project" value="TreeGrafter"/>
</dbReference>
<evidence type="ECO:0000256" key="15">
    <source>
        <dbReference type="RuleBase" id="RU003750"/>
    </source>
</evidence>